<dbReference type="InterPro" id="IPR036388">
    <property type="entry name" value="WH-like_DNA-bd_sf"/>
</dbReference>
<dbReference type="AlphaFoldDB" id="A0A4R5A232"/>
<dbReference type="PROSITE" id="PS00894">
    <property type="entry name" value="HTH_DEOR_1"/>
    <property type="match status" value="1"/>
</dbReference>
<feature type="domain" description="HTH deoR-type" evidence="4">
    <location>
        <begin position="4"/>
        <end position="59"/>
    </location>
</feature>
<evidence type="ECO:0000313" key="6">
    <source>
        <dbReference type="Proteomes" id="UP000295578"/>
    </source>
</evidence>
<dbReference type="Gene3D" id="1.10.10.10">
    <property type="entry name" value="Winged helix-like DNA-binding domain superfamily/Winged helix DNA-binding domain"/>
    <property type="match status" value="1"/>
</dbReference>
<dbReference type="OrthoDB" id="3616433at2"/>
<dbReference type="PROSITE" id="PS51000">
    <property type="entry name" value="HTH_DEOR_2"/>
    <property type="match status" value="1"/>
</dbReference>
<organism evidence="5 6">
    <name type="scientific">Actinomadura darangshiensis</name>
    <dbReference type="NCBI Taxonomy" id="705336"/>
    <lineage>
        <taxon>Bacteria</taxon>
        <taxon>Bacillati</taxon>
        <taxon>Actinomycetota</taxon>
        <taxon>Actinomycetes</taxon>
        <taxon>Streptosporangiales</taxon>
        <taxon>Thermomonosporaceae</taxon>
        <taxon>Actinomadura</taxon>
    </lineage>
</organism>
<keyword evidence="2" id="KW-0238">DNA-binding</keyword>
<dbReference type="InterPro" id="IPR001034">
    <property type="entry name" value="DeoR_HTH"/>
</dbReference>
<dbReference type="InterPro" id="IPR051534">
    <property type="entry name" value="CBASS_pafABC_assoc_protein"/>
</dbReference>
<dbReference type="Pfam" id="PF08279">
    <property type="entry name" value="HTH_11"/>
    <property type="match status" value="1"/>
</dbReference>
<comment type="caution">
    <text evidence="5">The sequence shown here is derived from an EMBL/GenBank/DDBJ whole genome shotgun (WGS) entry which is preliminary data.</text>
</comment>
<proteinExistence type="predicted"/>
<dbReference type="InterPro" id="IPR057727">
    <property type="entry name" value="WCX_dom"/>
</dbReference>
<evidence type="ECO:0000259" key="4">
    <source>
        <dbReference type="PROSITE" id="PS51000"/>
    </source>
</evidence>
<dbReference type="PIRSF" id="PIRSF016838">
    <property type="entry name" value="PafC"/>
    <property type="match status" value="1"/>
</dbReference>
<gene>
    <name evidence="5" type="ORF">E1293_41010</name>
</gene>
<dbReference type="InterPro" id="IPR036390">
    <property type="entry name" value="WH_DNA-bd_sf"/>
</dbReference>
<dbReference type="PROSITE" id="PS52050">
    <property type="entry name" value="WYL"/>
    <property type="match status" value="1"/>
</dbReference>
<keyword evidence="6" id="KW-1185">Reference proteome</keyword>
<reference evidence="5 6" key="1">
    <citation type="submission" date="2019-03" db="EMBL/GenBank/DDBJ databases">
        <title>Draft genome sequences of novel Actinobacteria.</title>
        <authorList>
            <person name="Sahin N."/>
            <person name="Ay H."/>
            <person name="Saygin H."/>
        </authorList>
    </citation>
    <scope>NUCLEOTIDE SEQUENCE [LARGE SCALE GENOMIC DNA]</scope>
    <source>
        <strain evidence="5 6">DSM 45941</strain>
    </source>
</reference>
<keyword evidence="1" id="KW-0805">Transcription regulation</keyword>
<name>A0A4R5A232_9ACTN</name>
<dbReference type="Pfam" id="PF25583">
    <property type="entry name" value="WCX"/>
    <property type="match status" value="1"/>
</dbReference>
<dbReference type="Pfam" id="PF13280">
    <property type="entry name" value="WYL"/>
    <property type="match status" value="1"/>
</dbReference>
<sequence>MADPASRLLNLLSLLQTPREWAGAELAGRLRVSARTVRRDIDRLRELGYPVQAARGPDGGYRLVAGTAMPPLLLDDEEAVAIAVGLRTAAAQPVDGIGEASARALAKLEQVLPSRLRRRVAALGTATLPLTTPGGAAVDPACLAVLAAAAAGGERVRFTYRPAGRAGGTGGDAHGGARRHTEPHRIVAAGRRWYLIAYDLDRGDWRTFRADRVSEPRPTGQRATPRDVPGGDAAAFLRDSLYSLAPAYRAEVTLHLPAGDAAARLGIDPGAVRALDGGHCLLTTHADTLEWLAARLLMLGCDLHVHGPPELRDHLTALAARAARAAAP</sequence>
<dbReference type="InterPro" id="IPR028349">
    <property type="entry name" value="PafC-like"/>
</dbReference>
<keyword evidence="3" id="KW-0804">Transcription</keyword>
<dbReference type="InterPro" id="IPR013196">
    <property type="entry name" value="HTH_11"/>
</dbReference>
<evidence type="ECO:0000256" key="3">
    <source>
        <dbReference type="ARBA" id="ARBA00023163"/>
    </source>
</evidence>
<dbReference type="RefSeq" id="WP_132204560.1">
    <property type="nucleotide sequence ID" value="NZ_SMKY01000351.1"/>
</dbReference>
<evidence type="ECO:0000313" key="5">
    <source>
        <dbReference type="EMBL" id="TDD64856.1"/>
    </source>
</evidence>
<accession>A0A4R5A232</accession>
<dbReference type="PANTHER" id="PTHR34580">
    <property type="match status" value="1"/>
</dbReference>
<evidence type="ECO:0000256" key="1">
    <source>
        <dbReference type="ARBA" id="ARBA00023015"/>
    </source>
</evidence>
<dbReference type="GO" id="GO:0003700">
    <property type="term" value="F:DNA-binding transcription factor activity"/>
    <property type="evidence" value="ECO:0007669"/>
    <property type="project" value="InterPro"/>
</dbReference>
<evidence type="ECO:0000256" key="2">
    <source>
        <dbReference type="ARBA" id="ARBA00023125"/>
    </source>
</evidence>
<dbReference type="PANTHER" id="PTHR34580:SF3">
    <property type="entry name" value="PROTEIN PAFB"/>
    <property type="match status" value="1"/>
</dbReference>
<dbReference type="GO" id="GO:0003677">
    <property type="term" value="F:DNA binding"/>
    <property type="evidence" value="ECO:0007669"/>
    <property type="project" value="UniProtKB-KW"/>
</dbReference>
<dbReference type="InterPro" id="IPR026881">
    <property type="entry name" value="WYL_dom"/>
</dbReference>
<dbReference type="SUPFAM" id="SSF46785">
    <property type="entry name" value="Winged helix' DNA-binding domain"/>
    <property type="match status" value="1"/>
</dbReference>
<dbReference type="Proteomes" id="UP000295578">
    <property type="component" value="Unassembled WGS sequence"/>
</dbReference>
<protein>
    <submittedName>
        <fullName evidence="5">WYL domain-containing protein</fullName>
    </submittedName>
</protein>
<dbReference type="EMBL" id="SMKY01000351">
    <property type="protein sequence ID" value="TDD64856.1"/>
    <property type="molecule type" value="Genomic_DNA"/>
</dbReference>
<dbReference type="InterPro" id="IPR018356">
    <property type="entry name" value="Tscrpt_reg_HTH_DeoR_CS"/>
</dbReference>